<feature type="domain" description="Glutamyl-tRNA reductase N-terminal" evidence="18">
    <location>
        <begin position="6"/>
        <end position="157"/>
    </location>
</feature>
<comment type="subunit">
    <text evidence="9">Homodimer.</text>
</comment>
<dbReference type="InterPro" id="IPR036343">
    <property type="entry name" value="GluRdtase_N_sf"/>
</dbReference>
<dbReference type="InterPro" id="IPR018214">
    <property type="entry name" value="GluRdtase_CS"/>
</dbReference>
<comment type="catalytic activity">
    <reaction evidence="7 9 14">
        <text>(S)-4-amino-5-oxopentanoate + tRNA(Glu) + NADP(+) = L-glutamyl-tRNA(Glu) + NADPH + H(+)</text>
        <dbReference type="Rhea" id="RHEA:12344"/>
        <dbReference type="Rhea" id="RHEA-COMP:9663"/>
        <dbReference type="Rhea" id="RHEA-COMP:9680"/>
        <dbReference type="ChEBI" id="CHEBI:15378"/>
        <dbReference type="ChEBI" id="CHEBI:57501"/>
        <dbReference type="ChEBI" id="CHEBI:57783"/>
        <dbReference type="ChEBI" id="CHEBI:58349"/>
        <dbReference type="ChEBI" id="CHEBI:78442"/>
        <dbReference type="ChEBI" id="CHEBI:78520"/>
        <dbReference type="EC" id="1.2.1.70"/>
    </reaction>
</comment>
<dbReference type="InterPro" id="IPR000343">
    <property type="entry name" value="4pyrrol_synth_GluRdtase"/>
</dbReference>
<proteinExistence type="inferred from homology"/>
<comment type="pathway">
    <text evidence="1 9 14">Porphyrin-containing compound metabolism; protoporphyrin-IX biosynthesis; 5-aminolevulinate from L-glutamyl-tRNA(Glu): step 1/2.</text>
</comment>
<evidence type="ECO:0000256" key="9">
    <source>
        <dbReference type="HAMAP-Rule" id="MF_00087"/>
    </source>
</evidence>
<evidence type="ECO:0000256" key="2">
    <source>
        <dbReference type="ARBA" id="ARBA00005916"/>
    </source>
</evidence>
<keyword evidence="6 9" id="KW-0627">Porphyrin biosynthesis</keyword>
<dbReference type="Pfam" id="PF00745">
    <property type="entry name" value="GlutR_dimer"/>
    <property type="match status" value="1"/>
</dbReference>
<dbReference type="RefSeq" id="WP_289268978.1">
    <property type="nucleotide sequence ID" value="NZ_OX365700.1"/>
</dbReference>
<evidence type="ECO:0000313" key="20">
    <source>
        <dbReference type="Proteomes" id="UP001179121"/>
    </source>
</evidence>
<reference evidence="19" key="1">
    <citation type="submission" date="2022-10" db="EMBL/GenBank/DDBJ databases">
        <authorList>
            <person name="Koch H."/>
        </authorList>
    </citation>
    <scope>NUCLEOTIDE SEQUENCE</scope>
    <source>
        <strain evidence="19">DNF</strain>
    </source>
</reference>
<dbReference type="InterPro" id="IPR015896">
    <property type="entry name" value="4pyrrol_synth_GluRdtase_dimer"/>
</dbReference>
<comment type="miscellaneous">
    <text evidence="9">During catalysis, the active site Cys acts as a nucleophile attacking the alpha-carbonyl group of tRNA-bound glutamate with the formation of a thioester intermediate between enzyme and glutamate, and the concomitant release of tRNA(Glu). The thioester intermediate is finally reduced by direct hydride transfer from NADPH, to form the product GSA.</text>
</comment>
<evidence type="ECO:0000256" key="5">
    <source>
        <dbReference type="ARBA" id="ARBA00023002"/>
    </source>
</evidence>
<dbReference type="GO" id="GO:0050661">
    <property type="term" value="F:NADP binding"/>
    <property type="evidence" value="ECO:0007669"/>
    <property type="project" value="InterPro"/>
</dbReference>
<protein>
    <recommendedName>
        <fullName evidence="8 9">Glutamyl-tRNA reductase</fullName>
        <shortName evidence="9">GluTR</shortName>
        <ecNumber evidence="3 9">1.2.1.70</ecNumber>
    </recommendedName>
</protein>
<dbReference type="NCBIfam" id="NF000744">
    <property type="entry name" value="PRK00045.1-3"/>
    <property type="match status" value="1"/>
</dbReference>
<dbReference type="AlphaFoldDB" id="A0AA86T8G7"/>
<evidence type="ECO:0000256" key="11">
    <source>
        <dbReference type="PIRSR" id="PIRSR000445-2"/>
    </source>
</evidence>
<dbReference type="PANTHER" id="PTHR43013:SF1">
    <property type="entry name" value="GLUTAMYL-TRNA REDUCTASE"/>
    <property type="match status" value="1"/>
</dbReference>
<dbReference type="CDD" id="cd05213">
    <property type="entry name" value="NAD_bind_Glutamyl_tRNA_reduct"/>
    <property type="match status" value="1"/>
</dbReference>
<comment type="function">
    <text evidence="9">Catalyzes the NADPH-dependent reduction of glutamyl-tRNA(Glu) to glutamate 1-semialdehyde (GSA).</text>
</comment>
<dbReference type="FunFam" id="3.30.460.30:FF:000001">
    <property type="entry name" value="Glutamyl-tRNA reductase"/>
    <property type="match status" value="1"/>
</dbReference>
<dbReference type="EC" id="1.2.1.70" evidence="3 9"/>
<evidence type="ECO:0000256" key="4">
    <source>
        <dbReference type="ARBA" id="ARBA00022857"/>
    </source>
</evidence>
<feature type="active site" description="Nucleophile" evidence="9 10">
    <location>
        <position position="50"/>
    </location>
</feature>
<evidence type="ECO:0000313" key="19">
    <source>
        <dbReference type="EMBL" id="CAI4032238.1"/>
    </source>
</evidence>
<evidence type="ECO:0000256" key="14">
    <source>
        <dbReference type="RuleBase" id="RU000584"/>
    </source>
</evidence>
<feature type="domain" description="Quinate/shikimate 5-dehydrogenase/glutamyl-tRNA reductase" evidence="17">
    <location>
        <begin position="172"/>
        <end position="305"/>
    </location>
</feature>
<dbReference type="SUPFAM" id="SSF69075">
    <property type="entry name" value="Glutamyl tRNA-reductase dimerization domain"/>
    <property type="match status" value="1"/>
</dbReference>
<feature type="binding site" evidence="9 11">
    <location>
        <begin position="49"/>
        <end position="52"/>
    </location>
    <ligand>
        <name>substrate</name>
    </ligand>
</feature>
<evidence type="ECO:0000256" key="13">
    <source>
        <dbReference type="PIRSR" id="PIRSR000445-4"/>
    </source>
</evidence>
<feature type="site" description="Important for activity" evidence="9 13">
    <location>
        <position position="100"/>
    </location>
</feature>
<dbReference type="PROSITE" id="PS00747">
    <property type="entry name" value="GLUTR"/>
    <property type="match status" value="1"/>
</dbReference>
<feature type="domain" description="Tetrapyrrole biosynthesis glutamyl-tRNA reductase dimerisation" evidence="16">
    <location>
        <begin position="321"/>
        <end position="420"/>
    </location>
</feature>
<evidence type="ECO:0000256" key="10">
    <source>
        <dbReference type="PIRSR" id="PIRSR000445-1"/>
    </source>
</evidence>
<dbReference type="Gene3D" id="3.40.50.720">
    <property type="entry name" value="NAD(P)-binding Rossmann-like Domain"/>
    <property type="match status" value="1"/>
</dbReference>
<evidence type="ECO:0000256" key="15">
    <source>
        <dbReference type="SAM" id="MobiDB-lite"/>
    </source>
</evidence>
<dbReference type="NCBIfam" id="TIGR01035">
    <property type="entry name" value="hemA"/>
    <property type="match status" value="1"/>
</dbReference>
<dbReference type="Pfam" id="PF01488">
    <property type="entry name" value="Shikimate_DH"/>
    <property type="match status" value="1"/>
</dbReference>
<feature type="binding site" evidence="9 11">
    <location>
        <position position="121"/>
    </location>
    <ligand>
        <name>substrate</name>
    </ligand>
</feature>
<feature type="region of interest" description="Disordered" evidence="15">
    <location>
        <begin position="434"/>
        <end position="471"/>
    </location>
</feature>
<feature type="binding site" evidence="9 11">
    <location>
        <position position="110"/>
    </location>
    <ligand>
        <name>substrate</name>
    </ligand>
</feature>
<dbReference type="InterPro" id="IPR015895">
    <property type="entry name" value="4pyrrol_synth_GluRdtase_N"/>
</dbReference>
<name>A0AA86T8G7_9BACT</name>
<evidence type="ECO:0000256" key="1">
    <source>
        <dbReference type="ARBA" id="ARBA00005059"/>
    </source>
</evidence>
<dbReference type="SUPFAM" id="SSF69742">
    <property type="entry name" value="Glutamyl tRNA-reductase catalytic, N-terminal domain"/>
    <property type="match status" value="1"/>
</dbReference>
<dbReference type="GO" id="GO:0008883">
    <property type="term" value="F:glutamyl-tRNA reductase activity"/>
    <property type="evidence" value="ECO:0007669"/>
    <property type="project" value="UniProtKB-UniRule"/>
</dbReference>
<evidence type="ECO:0000259" key="16">
    <source>
        <dbReference type="Pfam" id="PF00745"/>
    </source>
</evidence>
<dbReference type="Proteomes" id="UP001179121">
    <property type="component" value="Chromosome"/>
</dbReference>
<evidence type="ECO:0000259" key="17">
    <source>
        <dbReference type="Pfam" id="PF01488"/>
    </source>
</evidence>
<sequence length="471" mass="52240">MHIITVGLSHKTAPVEIRERLAVPESRLGEALTRLCSYPGIKEGLLLSTCNRVEVYAVVDAVDAGYHRVQEFLADTHLSLSSEQLTPHLYWHTGDRAIAHLFRVASSLDSMIVGESQILGQIKEAYDAALTHKATGVVLNKVVKKAISVAKRVRTETKIAETAVSVSYAAVELAKKIFSNLSERTVLLVGAGEMAKLAAKHFVAQGVRHIRVTTRNPVNAIELAKRFNGVPVPFDDFPTEMIASDILLCSTGASHYLITPEQVQHAVRQRMNRPIFLIDISVPRNIDPAVRHIDNAFLFDIDDLKLRVEQNREERLREAEKAESMVAEEVGVLQQWMKSLEVTPTIVALRSKADAVKKAEMERLQARLNQLSPQDQEMVESLASAIVNKLLHGTMVTLKAEADSSSGALFVEAARRFFNLEEAAGSVRTSARCTRPEAISGQTEEEASYRAQNEENDRMRADQPVRLRQPS</sequence>
<dbReference type="FunFam" id="3.40.50.720:FF:000031">
    <property type="entry name" value="Glutamyl-tRNA reductase"/>
    <property type="match status" value="1"/>
</dbReference>
<dbReference type="HAMAP" id="MF_00087">
    <property type="entry name" value="Glu_tRNA_reductase"/>
    <property type="match status" value="1"/>
</dbReference>
<keyword evidence="5 9" id="KW-0560">Oxidoreductase</keyword>
<gene>
    <name evidence="9" type="primary">hemA</name>
    <name evidence="19" type="ORF">DNFV4_02667</name>
</gene>
<evidence type="ECO:0000256" key="3">
    <source>
        <dbReference type="ARBA" id="ARBA00012970"/>
    </source>
</evidence>
<feature type="binding site" evidence="9 12">
    <location>
        <begin position="190"/>
        <end position="195"/>
    </location>
    <ligand>
        <name>NADP(+)</name>
        <dbReference type="ChEBI" id="CHEBI:58349"/>
    </ligand>
</feature>
<organism evidence="19 20">
    <name type="scientific">Nitrospira tepida</name>
    <dbReference type="NCBI Taxonomy" id="2973512"/>
    <lineage>
        <taxon>Bacteria</taxon>
        <taxon>Pseudomonadati</taxon>
        <taxon>Nitrospirota</taxon>
        <taxon>Nitrospiria</taxon>
        <taxon>Nitrospirales</taxon>
        <taxon>Nitrospiraceae</taxon>
        <taxon>Nitrospira</taxon>
    </lineage>
</organism>
<dbReference type="EMBL" id="OX365700">
    <property type="protein sequence ID" value="CAI4032238.1"/>
    <property type="molecule type" value="Genomic_DNA"/>
</dbReference>
<feature type="compositionally biased region" description="Basic and acidic residues" evidence="15">
    <location>
        <begin position="452"/>
        <end position="465"/>
    </location>
</feature>
<evidence type="ECO:0000256" key="7">
    <source>
        <dbReference type="ARBA" id="ARBA00047464"/>
    </source>
</evidence>
<comment type="similarity">
    <text evidence="2 9 14">Belongs to the glutamyl-tRNA reductase family.</text>
</comment>
<dbReference type="GO" id="GO:0019353">
    <property type="term" value="P:protoporphyrinogen IX biosynthetic process from glutamate"/>
    <property type="evidence" value="ECO:0007669"/>
    <property type="project" value="TreeGrafter"/>
</dbReference>
<dbReference type="Gene3D" id="3.30.460.30">
    <property type="entry name" value="Glutamyl-tRNA reductase, N-terminal domain"/>
    <property type="match status" value="1"/>
</dbReference>
<keyword evidence="20" id="KW-1185">Reference proteome</keyword>
<feature type="binding site" evidence="9 11">
    <location>
        <begin position="115"/>
        <end position="117"/>
    </location>
    <ligand>
        <name>substrate</name>
    </ligand>
</feature>
<dbReference type="PANTHER" id="PTHR43013">
    <property type="entry name" value="GLUTAMYL-TRNA REDUCTASE"/>
    <property type="match status" value="1"/>
</dbReference>
<dbReference type="InterPro" id="IPR036453">
    <property type="entry name" value="GluRdtase_dimer_dom_sf"/>
</dbReference>
<dbReference type="Pfam" id="PF05201">
    <property type="entry name" value="GlutR_N"/>
    <property type="match status" value="1"/>
</dbReference>
<evidence type="ECO:0000256" key="6">
    <source>
        <dbReference type="ARBA" id="ARBA00023244"/>
    </source>
</evidence>
<comment type="domain">
    <text evidence="9">Possesses an unusual extended V-shaped dimeric structure with each monomer consisting of three distinct domains arranged along a curved 'spinal' alpha-helix. The N-terminal catalytic domain specifically recognizes the glutamate moiety of the substrate. The second domain is the NADPH-binding domain, and the third C-terminal domain is responsible for dimerization.</text>
</comment>
<accession>A0AA86T8G7</accession>
<dbReference type="InterPro" id="IPR006151">
    <property type="entry name" value="Shikm_DH/Glu-tRNA_Rdtase"/>
</dbReference>
<keyword evidence="4 9" id="KW-0521">NADP</keyword>
<evidence type="ECO:0000259" key="18">
    <source>
        <dbReference type="Pfam" id="PF05201"/>
    </source>
</evidence>
<dbReference type="PIRSF" id="PIRSF000445">
    <property type="entry name" value="4pyrrol_synth_GluRdtase"/>
    <property type="match status" value="1"/>
</dbReference>
<evidence type="ECO:0000256" key="12">
    <source>
        <dbReference type="PIRSR" id="PIRSR000445-3"/>
    </source>
</evidence>
<evidence type="ECO:0000256" key="8">
    <source>
        <dbReference type="ARBA" id="ARBA00068659"/>
    </source>
</evidence>
<dbReference type="SUPFAM" id="SSF51735">
    <property type="entry name" value="NAD(P)-binding Rossmann-fold domains"/>
    <property type="match status" value="1"/>
</dbReference>
<dbReference type="KEGG" id="nti:DNFV4_02667"/>
<dbReference type="InterPro" id="IPR036291">
    <property type="entry name" value="NAD(P)-bd_dom_sf"/>
</dbReference>